<reference evidence="2" key="1">
    <citation type="submission" date="2020-09" db="EMBL/GenBank/DDBJ databases">
        <title>Bacillus faecalis sp. nov., a moderately halophilic bacterium isolated from cow faeces.</title>
        <authorList>
            <person name="Jiang L."/>
            <person name="Lee J."/>
        </authorList>
    </citation>
    <scope>NUCLEOTIDE SEQUENCE</scope>
    <source>
        <strain evidence="2">AGMB 02131</strain>
    </source>
</reference>
<evidence type="ECO:0000313" key="2">
    <source>
        <dbReference type="EMBL" id="MBD3110507.1"/>
    </source>
</evidence>
<evidence type="ECO:0000259" key="1">
    <source>
        <dbReference type="Pfam" id="PF03413"/>
    </source>
</evidence>
<dbReference type="PROSITE" id="PS51257">
    <property type="entry name" value="PROKAR_LIPOPROTEIN"/>
    <property type="match status" value="1"/>
</dbReference>
<dbReference type="RefSeq" id="WP_191000042.1">
    <property type="nucleotide sequence ID" value="NZ_JACXSI010000070.1"/>
</dbReference>
<proteinExistence type="predicted"/>
<organism evidence="2 3">
    <name type="scientific">Peribacillus faecalis</name>
    <dbReference type="NCBI Taxonomy" id="2772559"/>
    <lineage>
        <taxon>Bacteria</taxon>
        <taxon>Bacillati</taxon>
        <taxon>Bacillota</taxon>
        <taxon>Bacilli</taxon>
        <taxon>Bacillales</taxon>
        <taxon>Bacillaceae</taxon>
        <taxon>Peribacillus</taxon>
    </lineage>
</organism>
<comment type="caution">
    <text evidence="2">The sequence shown here is derived from an EMBL/GenBank/DDBJ whole genome shotgun (WGS) entry which is preliminary data.</text>
</comment>
<feature type="domain" description="PepSY" evidence="1">
    <location>
        <begin position="31"/>
        <end position="99"/>
    </location>
</feature>
<dbReference type="Pfam" id="PF03413">
    <property type="entry name" value="PepSY"/>
    <property type="match status" value="1"/>
</dbReference>
<keyword evidence="3" id="KW-1185">Reference proteome</keyword>
<dbReference type="InterPro" id="IPR025711">
    <property type="entry name" value="PepSY"/>
</dbReference>
<dbReference type="EMBL" id="JACXSI010000070">
    <property type="protein sequence ID" value="MBD3110507.1"/>
    <property type="molecule type" value="Genomic_DNA"/>
</dbReference>
<gene>
    <name evidence="2" type="ORF">IEO70_19455</name>
</gene>
<name>A0A927CZG1_9BACI</name>
<dbReference type="AlphaFoldDB" id="A0A927CZG1"/>
<evidence type="ECO:0000313" key="3">
    <source>
        <dbReference type="Proteomes" id="UP000602076"/>
    </source>
</evidence>
<sequence>MKLRDLAIGAVIGFACGYAAKTLISNNQLQSPDDILDAVKRKMNETGKVIGSWILMTPEPFEKNGLQTNVFKGGLTRILDGEQKQYEFFADAKTGTVVEMVEQ</sequence>
<dbReference type="Proteomes" id="UP000602076">
    <property type="component" value="Unassembled WGS sequence"/>
</dbReference>
<accession>A0A927CZG1</accession>
<protein>
    <submittedName>
        <fullName evidence="2">PepSY domain-containing protein</fullName>
    </submittedName>
</protein>